<dbReference type="Pfam" id="PF13365">
    <property type="entry name" value="Trypsin_2"/>
    <property type="match status" value="1"/>
</dbReference>
<dbReference type="Proteomes" id="UP000185779">
    <property type="component" value="Unassembled WGS sequence"/>
</dbReference>
<name>A0A1F2P640_9EURY</name>
<protein>
    <submittedName>
        <fullName evidence="6">2-alkenal reductase</fullName>
    </submittedName>
    <submittedName>
        <fullName evidence="5">PDZ domain-containing protein</fullName>
    </submittedName>
</protein>
<evidence type="ECO:0000313" key="6">
    <source>
        <dbReference type="EMBL" id="OFV66789.1"/>
    </source>
</evidence>
<reference evidence="5" key="2">
    <citation type="journal article" date="2020" name="mSystems">
        <title>Genome- and Community-Level Interaction Insights into Carbon Utilization and Element Cycling Functions of Hydrothermarchaeota in Hydrothermal Sediment.</title>
        <authorList>
            <person name="Zhou Z."/>
            <person name="Liu Y."/>
            <person name="Xu W."/>
            <person name="Pan J."/>
            <person name="Luo Z.H."/>
            <person name="Li M."/>
        </authorList>
    </citation>
    <scope>NUCLEOTIDE SEQUENCE [LARGE SCALE GENOMIC DNA]</scope>
    <source>
        <strain evidence="5">HyVt-386</strain>
    </source>
</reference>
<dbReference type="GO" id="GO:0006508">
    <property type="term" value="P:proteolysis"/>
    <property type="evidence" value="ECO:0007669"/>
    <property type="project" value="UniProtKB-KW"/>
</dbReference>
<keyword evidence="2" id="KW-0378">Hydrolase</keyword>
<reference evidence="6 7" key="1">
    <citation type="submission" date="2016-05" db="EMBL/GenBank/DDBJ databases">
        <title>Microbial consortia oxidize butane by reversing methanogenesis.</title>
        <authorList>
            <person name="Laso-Perez R."/>
            <person name="Richter M."/>
            <person name="Wegener G."/>
            <person name="Musat F."/>
        </authorList>
    </citation>
    <scope>NUCLEOTIDE SEQUENCE [LARGE SCALE GENOMIC DNA]</scope>
    <source>
        <strain evidence="6">BOX1</strain>
    </source>
</reference>
<dbReference type="SUPFAM" id="SSF50494">
    <property type="entry name" value="Trypsin-like serine proteases"/>
    <property type="match status" value="1"/>
</dbReference>
<dbReference type="PRINTS" id="PR00834">
    <property type="entry name" value="PROTEASES2C"/>
</dbReference>
<sequence length="379" mass="40651">MDQKDERWFDKYHPYLVMVLIALFAGGIGGMLGYHGAMHEKVSQERLCAINLTSSDGAIVVGIFEDVKRSMVHIESSRTNISGIKHPFPINGTGSGFVIEFNGSRYILTNEHVITEADDLRVTLFDGTRVEAELLGSDPMTDIAVIRAELPDYIPPLTLGDSDRILPGQLAIAIGNPYALDNTITLGIISGLDRTITTESGYTVHGVIQTDAAINPGNSGGPLLNARGEVIGINSAIMPFAEGIGFAIPINTAKNVSSEIIKHGKVIRPWIGITGVDLTPELAKMAGVDLDGGVLIVDVFEGGPADEAGLRGSGSHLGEENFEPGDIIIGFDGKQIRTMDELINAILQHEVGDEVEIVYIRDGTRMKADVRLMERPGGI</sequence>
<dbReference type="EMBL" id="LYOR01000001">
    <property type="protein sequence ID" value="OFV66789.1"/>
    <property type="molecule type" value="Genomic_DNA"/>
</dbReference>
<evidence type="ECO:0000256" key="3">
    <source>
        <dbReference type="SAM" id="Phobius"/>
    </source>
</evidence>
<dbReference type="InterPro" id="IPR009003">
    <property type="entry name" value="Peptidase_S1_PA"/>
</dbReference>
<feature type="transmembrane region" description="Helical" evidence="3">
    <location>
        <begin position="12"/>
        <end position="34"/>
    </location>
</feature>
<dbReference type="Pfam" id="PF13180">
    <property type="entry name" value="PDZ_2"/>
    <property type="match status" value="1"/>
</dbReference>
<evidence type="ECO:0000259" key="4">
    <source>
        <dbReference type="PROSITE" id="PS50106"/>
    </source>
</evidence>
<dbReference type="PANTHER" id="PTHR43343:SF3">
    <property type="entry name" value="PROTEASE DO-LIKE 8, CHLOROPLASTIC"/>
    <property type="match status" value="1"/>
</dbReference>
<comment type="caution">
    <text evidence="6">The sequence shown here is derived from an EMBL/GenBank/DDBJ whole genome shotgun (WGS) entry which is preliminary data.</text>
</comment>
<keyword evidence="3" id="KW-0472">Membrane</keyword>
<dbReference type="Gene3D" id="2.30.42.10">
    <property type="match status" value="1"/>
</dbReference>
<dbReference type="SMART" id="SM00228">
    <property type="entry name" value="PDZ"/>
    <property type="match status" value="1"/>
</dbReference>
<organism evidence="6 7">
    <name type="scientific">Candidatus Syntropharchaeum butanivorans</name>
    <dbReference type="NCBI Taxonomy" id="1839936"/>
    <lineage>
        <taxon>Archaea</taxon>
        <taxon>Methanobacteriati</taxon>
        <taxon>Methanobacteriota</taxon>
        <taxon>Stenosarchaea group</taxon>
        <taxon>Methanomicrobia</taxon>
        <taxon>Methanosarcinales</taxon>
        <taxon>ANME-2 cluster</taxon>
        <taxon>Candidatus Syntropharchaeum</taxon>
    </lineage>
</organism>
<dbReference type="InterPro" id="IPR001940">
    <property type="entry name" value="Peptidase_S1C"/>
</dbReference>
<dbReference type="InterPro" id="IPR036034">
    <property type="entry name" value="PDZ_sf"/>
</dbReference>
<dbReference type="AlphaFoldDB" id="A0A1F2P640"/>
<dbReference type="STRING" id="1839936.SBU_000082"/>
<evidence type="ECO:0000313" key="5">
    <source>
        <dbReference type="EMBL" id="HEC56644.1"/>
    </source>
</evidence>
<dbReference type="InterPro" id="IPR051201">
    <property type="entry name" value="Chloro_Bact_Ser_Proteases"/>
</dbReference>
<dbReference type="InterPro" id="IPR001478">
    <property type="entry name" value="PDZ"/>
</dbReference>
<gene>
    <name evidence="5" type="ORF">ENI32_01980</name>
    <name evidence="6" type="ORF">SBU_000082</name>
</gene>
<keyword evidence="3" id="KW-1133">Transmembrane helix</keyword>
<feature type="domain" description="PDZ" evidence="4">
    <location>
        <begin position="275"/>
        <end position="363"/>
    </location>
</feature>
<dbReference type="Gene3D" id="2.40.10.120">
    <property type="match status" value="1"/>
</dbReference>
<evidence type="ECO:0000256" key="2">
    <source>
        <dbReference type="ARBA" id="ARBA00022801"/>
    </source>
</evidence>
<dbReference type="Proteomes" id="UP000885936">
    <property type="component" value="Unassembled WGS sequence"/>
</dbReference>
<evidence type="ECO:0000256" key="1">
    <source>
        <dbReference type="ARBA" id="ARBA00022670"/>
    </source>
</evidence>
<dbReference type="EMBL" id="DRIE01000032">
    <property type="protein sequence ID" value="HEC56644.1"/>
    <property type="molecule type" value="Genomic_DNA"/>
</dbReference>
<evidence type="ECO:0000313" key="7">
    <source>
        <dbReference type="Proteomes" id="UP000185779"/>
    </source>
</evidence>
<dbReference type="GO" id="GO:0004252">
    <property type="term" value="F:serine-type endopeptidase activity"/>
    <property type="evidence" value="ECO:0007669"/>
    <property type="project" value="InterPro"/>
</dbReference>
<dbReference type="SUPFAM" id="SSF50156">
    <property type="entry name" value="PDZ domain-like"/>
    <property type="match status" value="1"/>
</dbReference>
<dbReference type="PROSITE" id="PS50106">
    <property type="entry name" value="PDZ"/>
    <property type="match status" value="1"/>
</dbReference>
<proteinExistence type="predicted"/>
<keyword evidence="1" id="KW-0645">Protease</keyword>
<accession>A0A1F2P640</accession>
<keyword evidence="3" id="KW-0812">Transmembrane</keyword>
<dbReference type="PANTHER" id="PTHR43343">
    <property type="entry name" value="PEPTIDASE S12"/>
    <property type="match status" value="1"/>
</dbReference>
<keyword evidence="7" id="KW-1185">Reference proteome</keyword>